<sequence>MRAARLALVLALVAAVAYGSSSKSSETFVPTSVTLPGNTTDVSKWALSMTTALQNGNSTLLMGLFDGQVTGSNPLGATSTTTATALVSKLMDLVSAFKSYSVDALAIVQNFDAPGVDTNYATFTLVFNGVTNNNCIVTWNSQVIVSFSAENKAASYVSLWDVNSVNSRLAQKCH</sequence>
<dbReference type="Proteomes" id="UP000054408">
    <property type="component" value="Unassembled WGS sequence"/>
</dbReference>
<feature type="signal peptide" evidence="1">
    <location>
        <begin position="1"/>
        <end position="19"/>
    </location>
</feature>
<reference evidence="2 3" key="1">
    <citation type="submission" date="2010-05" db="EMBL/GenBank/DDBJ databases">
        <title>The Genome Sequence of Thecamonas trahens ATCC 50062.</title>
        <authorList>
            <consortium name="The Broad Institute Genome Sequencing Platform"/>
            <person name="Russ C."/>
            <person name="Cuomo C."/>
            <person name="Shea T."/>
            <person name="Young S.K."/>
            <person name="Zeng Q."/>
            <person name="Koehrsen M."/>
            <person name="Haas B."/>
            <person name="Borodovsky M."/>
            <person name="Guigo R."/>
            <person name="Alvarado L."/>
            <person name="Berlin A."/>
            <person name="Bochicchio J."/>
            <person name="Borenstein D."/>
            <person name="Chapman S."/>
            <person name="Chen Z."/>
            <person name="Freedman E."/>
            <person name="Gellesch M."/>
            <person name="Goldberg J."/>
            <person name="Griggs A."/>
            <person name="Gujja S."/>
            <person name="Heilman E."/>
            <person name="Heiman D."/>
            <person name="Hepburn T."/>
            <person name="Howarth C."/>
            <person name="Jen D."/>
            <person name="Larson L."/>
            <person name="Mehta T."/>
            <person name="Park D."/>
            <person name="Pearson M."/>
            <person name="Roberts A."/>
            <person name="Saif S."/>
            <person name="Shenoy N."/>
            <person name="Sisk P."/>
            <person name="Stolte C."/>
            <person name="Sykes S."/>
            <person name="Thomson T."/>
            <person name="Walk T."/>
            <person name="White J."/>
            <person name="Yandava C."/>
            <person name="Burger G."/>
            <person name="Gray M.W."/>
            <person name="Holland P.W.H."/>
            <person name="King N."/>
            <person name="Lang F.B.F."/>
            <person name="Roger A.J."/>
            <person name="Ruiz-Trillo I."/>
            <person name="Lander E."/>
            <person name="Nusbaum C."/>
        </authorList>
    </citation>
    <scope>NUCLEOTIDE SEQUENCE [LARGE SCALE GENOMIC DNA]</scope>
    <source>
        <strain evidence="2 3">ATCC 50062</strain>
    </source>
</reference>
<accession>A0A0L0DWA2</accession>
<dbReference type="AlphaFoldDB" id="A0A0L0DWA2"/>
<gene>
    <name evidence="2" type="ORF">AMSG_11512</name>
</gene>
<evidence type="ECO:0000313" key="3">
    <source>
        <dbReference type="Proteomes" id="UP000054408"/>
    </source>
</evidence>
<protein>
    <submittedName>
        <fullName evidence="2">Uncharacterized protein</fullName>
    </submittedName>
</protein>
<evidence type="ECO:0000256" key="1">
    <source>
        <dbReference type="SAM" id="SignalP"/>
    </source>
</evidence>
<keyword evidence="3" id="KW-1185">Reference proteome</keyword>
<organism evidence="2 3">
    <name type="scientific">Thecamonas trahens ATCC 50062</name>
    <dbReference type="NCBI Taxonomy" id="461836"/>
    <lineage>
        <taxon>Eukaryota</taxon>
        <taxon>Apusozoa</taxon>
        <taxon>Apusomonadida</taxon>
        <taxon>Apusomonadidae</taxon>
        <taxon>Thecamonas</taxon>
    </lineage>
</organism>
<evidence type="ECO:0000313" key="2">
    <source>
        <dbReference type="EMBL" id="KNC56500.1"/>
    </source>
</evidence>
<dbReference type="RefSeq" id="XP_013752623.1">
    <property type="nucleotide sequence ID" value="XM_013897169.1"/>
</dbReference>
<name>A0A0L0DWA2_THETB</name>
<dbReference type="GeneID" id="25569450"/>
<keyword evidence="1" id="KW-0732">Signal</keyword>
<feature type="chain" id="PRO_5005537958" evidence="1">
    <location>
        <begin position="20"/>
        <end position="174"/>
    </location>
</feature>
<proteinExistence type="predicted"/>
<dbReference type="EMBL" id="GL349527">
    <property type="protein sequence ID" value="KNC56500.1"/>
    <property type="molecule type" value="Genomic_DNA"/>
</dbReference>